<reference evidence="16 17" key="1">
    <citation type="journal article" date="2018" name="Genome Biol. Evol.">
        <title>Cladogenesis and Genomic Streamlining in Extracellular Endosymbionts of Tropical Stink Bugs.</title>
        <authorList>
            <person name="Otero-Bravo A."/>
            <person name="Goffredi S."/>
            <person name="Sabree Z.L."/>
        </authorList>
    </citation>
    <scope>NUCLEOTIDE SEQUENCE [LARGE SCALE GENOMIC DNA]</scope>
    <source>
        <strain evidence="16 17">SoEO</strain>
    </source>
</reference>
<dbReference type="PROSITE" id="PS50880">
    <property type="entry name" value="TOPRIM"/>
    <property type="match status" value="1"/>
</dbReference>
<gene>
    <name evidence="12" type="primary">dnaG</name>
    <name evidence="16" type="ORF">CRV09_02325</name>
</gene>
<dbReference type="PANTHER" id="PTHR30313">
    <property type="entry name" value="DNA PRIMASE"/>
    <property type="match status" value="1"/>
</dbReference>
<evidence type="ECO:0000256" key="13">
    <source>
        <dbReference type="PIRNR" id="PIRNR002811"/>
    </source>
</evidence>
<dbReference type="SUPFAM" id="SSF57783">
    <property type="entry name" value="Zinc beta-ribbon"/>
    <property type="match status" value="1"/>
</dbReference>
<dbReference type="InterPro" id="IPR013173">
    <property type="entry name" value="DNA_primase_DnaG_DnaB-bd_dom"/>
</dbReference>
<dbReference type="InterPro" id="IPR037068">
    <property type="entry name" value="DNA_primase_core_N_sf"/>
</dbReference>
<dbReference type="HAMAP" id="MF_00974">
    <property type="entry name" value="DNA_primase_DnaG"/>
    <property type="match status" value="1"/>
</dbReference>
<keyword evidence="2 12" id="KW-0639">Primosome</keyword>
<evidence type="ECO:0000313" key="16">
    <source>
        <dbReference type="EMBL" id="PPI88510.1"/>
    </source>
</evidence>
<dbReference type="GO" id="GO:0003899">
    <property type="term" value="F:DNA-directed RNA polymerase activity"/>
    <property type="evidence" value="ECO:0007669"/>
    <property type="project" value="UniProtKB-UniRule"/>
</dbReference>
<dbReference type="EC" id="2.7.7.101" evidence="12"/>
<keyword evidence="4 12" id="KW-0548">Nucleotidyltransferase</keyword>
<dbReference type="Gene3D" id="3.90.580.10">
    <property type="entry name" value="Zinc finger, CHC2-type domain"/>
    <property type="match status" value="1"/>
</dbReference>
<evidence type="ECO:0000256" key="7">
    <source>
        <dbReference type="ARBA" id="ARBA00022771"/>
    </source>
</evidence>
<dbReference type="Gene3D" id="3.40.1360.10">
    <property type="match status" value="1"/>
</dbReference>
<dbReference type="Gene3D" id="1.10.860.10">
    <property type="entry name" value="DNAb Helicase, Chain A"/>
    <property type="match status" value="1"/>
</dbReference>
<comment type="function">
    <text evidence="12 13">RNA polymerase that catalyzes the synthesis of short RNA molecules used as primers for DNA polymerase during DNA replication.</text>
</comment>
<comment type="subunit">
    <text evidence="12">Monomer. Interacts with DnaB.</text>
</comment>
<evidence type="ECO:0000313" key="17">
    <source>
        <dbReference type="Proteomes" id="UP000295937"/>
    </source>
</evidence>
<evidence type="ECO:0000256" key="10">
    <source>
        <dbReference type="ARBA" id="ARBA00023125"/>
    </source>
</evidence>
<keyword evidence="6 12" id="KW-0479">Metal-binding</keyword>
<keyword evidence="1 12" id="KW-0240">DNA-directed RNA polymerase</keyword>
<evidence type="ECO:0000256" key="11">
    <source>
        <dbReference type="ARBA" id="ARBA00023163"/>
    </source>
</evidence>
<evidence type="ECO:0000256" key="6">
    <source>
        <dbReference type="ARBA" id="ARBA00022723"/>
    </source>
</evidence>
<dbReference type="Gene3D" id="3.90.980.10">
    <property type="entry name" value="DNA primase, catalytic core, N-terminal domain"/>
    <property type="match status" value="1"/>
</dbReference>
<keyword evidence="5 12" id="KW-0235">DNA replication</keyword>
<evidence type="ECO:0000256" key="2">
    <source>
        <dbReference type="ARBA" id="ARBA00022515"/>
    </source>
</evidence>
<dbReference type="Pfam" id="PF10410">
    <property type="entry name" value="DnaB_bind"/>
    <property type="match status" value="1"/>
</dbReference>
<evidence type="ECO:0000259" key="15">
    <source>
        <dbReference type="PROSITE" id="PS50880"/>
    </source>
</evidence>
<comment type="similarity">
    <text evidence="12 13">Belongs to the DnaG primase family.</text>
</comment>
<dbReference type="Pfam" id="PF08278">
    <property type="entry name" value="DnaG_DnaB_bind"/>
    <property type="match status" value="1"/>
</dbReference>
<dbReference type="GO" id="GO:0008270">
    <property type="term" value="F:zinc ion binding"/>
    <property type="evidence" value="ECO:0007669"/>
    <property type="project" value="UniProtKB-UniRule"/>
</dbReference>
<evidence type="ECO:0000256" key="3">
    <source>
        <dbReference type="ARBA" id="ARBA00022679"/>
    </source>
</evidence>
<dbReference type="InterPro" id="IPR013264">
    <property type="entry name" value="DNAG_N"/>
</dbReference>
<evidence type="ECO:0000256" key="5">
    <source>
        <dbReference type="ARBA" id="ARBA00022705"/>
    </source>
</evidence>
<dbReference type="SMART" id="SM00493">
    <property type="entry name" value="TOPRIM"/>
    <property type="match status" value="1"/>
</dbReference>
<dbReference type="PANTHER" id="PTHR30313:SF2">
    <property type="entry name" value="DNA PRIMASE"/>
    <property type="match status" value="1"/>
</dbReference>
<keyword evidence="3 12" id="KW-0808">Transferase</keyword>
<dbReference type="SUPFAM" id="SSF117023">
    <property type="entry name" value="DNA primase DnaG, C-terminal domain"/>
    <property type="match status" value="1"/>
</dbReference>
<dbReference type="InterPro" id="IPR016136">
    <property type="entry name" value="DNA_helicase_N/primase_C"/>
</dbReference>
<comment type="cofactor">
    <cofactor evidence="12 13 14">
        <name>Zn(2+)</name>
        <dbReference type="ChEBI" id="CHEBI:29105"/>
    </cofactor>
    <text evidence="12 13 14">Binds 1 zinc ion per monomer.</text>
</comment>
<evidence type="ECO:0000256" key="9">
    <source>
        <dbReference type="ARBA" id="ARBA00022842"/>
    </source>
</evidence>
<dbReference type="GO" id="GO:0006269">
    <property type="term" value="P:DNA replication, synthesis of primer"/>
    <property type="evidence" value="ECO:0007669"/>
    <property type="project" value="UniProtKB-UniRule"/>
</dbReference>
<dbReference type="GO" id="GO:0003677">
    <property type="term" value="F:DNA binding"/>
    <property type="evidence" value="ECO:0007669"/>
    <property type="project" value="UniProtKB-KW"/>
</dbReference>
<keyword evidence="11 12" id="KW-0804">Transcription</keyword>
<dbReference type="EMBL" id="PDKR01000003">
    <property type="protein sequence ID" value="PPI88510.1"/>
    <property type="molecule type" value="Genomic_DNA"/>
</dbReference>
<evidence type="ECO:0000256" key="14">
    <source>
        <dbReference type="PIRSR" id="PIRSR002811-1"/>
    </source>
</evidence>
<dbReference type="InterPro" id="IPR050219">
    <property type="entry name" value="DnaG_primase"/>
</dbReference>
<dbReference type="OrthoDB" id="9803773at2"/>
<dbReference type="InterPro" id="IPR006295">
    <property type="entry name" value="DNA_primase_DnaG"/>
</dbReference>
<dbReference type="Gene3D" id="1.20.50.20">
    <property type="entry name" value="DnaG, RNA polymerase domain, helical bundle"/>
    <property type="match status" value="1"/>
</dbReference>
<comment type="catalytic activity">
    <reaction evidence="12">
        <text>ssDNA + n NTP = ssDNA/pppN(pN)n-1 hybrid + (n-1) diphosphate.</text>
        <dbReference type="EC" id="2.7.7.101"/>
    </reaction>
</comment>
<dbReference type="InterPro" id="IPR034151">
    <property type="entry name" value="TOPRIM_DnaG_bac"/>
</dbReference>
<dbReference type="PIRSF" id="PIRSF002811">
    <property type="entry name" value="DnaG"/>
    <property type="match status" value="1"/>
</dbReference>
<proteinExistence type="inferred from homology"/>
<dbReference type="GO" id="GO:0000428">
    <property type="term" value="C:DNA-directed RNA polymerase complex"/>
    <property type="evidence" value="ECO:0007669"/>
    <property type="project" value="UniProtKB-KW"/>
</dbReference>
<organism evidence="16 17">
    <name type="scientific">Candidatus Pantoea edessiphila</name>
    <dbReference type="NCBI Taxonomy" id="2044610"/>
    <lineage>
        <taxon>Bacteria</taxon>
        <taxon>Pseudomonadati</taxon>
        <taxon>Pseudomonadota</taxon>
        <taxon>Gammaproteobacteria</taxon>
        <taxon>Enterobacterales</taxon>
        <taxon>Erwiniaceae</taxon>
        <taxon>Pantoea</taxon>
    </lineage>
</organism>
<evidence type="ECO:0000256" key="1">
    <source>
        <dbReference type="ARBA" id="ARBA00022478"/>
    </source>
</evidence>
<keyword evidence="9" id="KW-0460">Magnesium</keyword>
<dbReference type="FunFam" id="3.90.580.10:FF:000001">
    <property type="entry name" value="DNA primase"/>
    <property type="match status" value="1"/>
</dbReference>
<dbReference type="InterPro" id="IPR006171">
    <property type="entry name" value="TOPRIM_dom"/>
</dbReference>
<feature type="domain" description="Toprim" evidence="15">
    <location>
        <begin position="259"/>
        <end position="340"/>
    </location>
</feature>
<dbReference type="FunFam" id="3.40.1360.10:FF:000002">
    <property type="entry name" value="DNA primase"/>
    <property type="match status" value="1"/>
</dbReference>
<dbReference type="GO" id="GO:1990077">
    <property type="term" value="C:primosome complex"/>
    <property type="evidence" value="ECO:0007669"/>
    <property type="project" value="UniProtKB-KW"/>
</dbReference>
<dbReference type="Pfam" id="PF08275">
    <property type="entry name" value="DNAG_N"/>
    <property type="match status" value="1"/>
</dbReference>
<dbReference type="AlphaFoldDB" id="A0A2P5T1U0"/>
<feature type="zinc finger region" description="CHC2-type" evidence="12 14">
    <location>
        <begin position="40"/>
        <end position="64"/>
    </location>
</feature>
<dbReference type="FunFam" id="3.90.980.10:FF:000001">
    <property type="entry name" value="DNA primase"/>
    <property type="match status" value="1"/>
</dbReference>
<evidence type="ECO:0000256" key="4">
    <source>
        <dbReference type="ARBA" id="ARBA00022695"/>
    </source>
</evidence>
<sequence length="581" mass="66730">MTEKISRKFIIELLAKTDIVDLINIRINLKKQGKNFYAYCPFHTEKNPSFSVNSDKQFYYCFGCGSYGNAIDFLMKYEHLKFVEAVEELANSNNVDIILENSDCSNQNIKFIRKKLYILINNINNLYRTELKKSTGKHALNYLNYRGLNSIVIDQFSIGYAPFNCNNVINLFGKSNEERELLIKAGILVTSKDGNLYDRLRGRIVFPIRNKTGHIVGFGGRSIGDKIPKYLNSPETPIFHKRHHIYGLYEALNYNPKPSHLIIVEGYTDVISLSQYGINYAVALLGVSITSEHIQKLFCNTKNIIFCYDGDRTGLQAAWKTLKVALPHLEDGYQLGFILLPSNEDPDKLIRKEGKINFEKRIKNKIPLSSFLFDTILRKVDFSSCDSKTKLSALALPLISQIPGKTLRIYMRQKLGNKLGILDDNQLEKLIPKIIKNNSTSKSTSFKFTTMKILLALLIQNPKLSVLVTSFDDVSEYKIVGLPIFMELVKQCNKNPKLNTSQLLELYRGTNFINKLETLALWNHMIVDEQIKVVFQDSLNKIRDNLREQQLESLISRDRIKKLNSEERNKFWALSQTFAKK</sequence>
<dbReference type="InterPro" id="IPR030846">
    <property type="entry name" value="DnaG_bac"/>
</dbReference>
<dbReference type="Pfam" id="PF01807">
    <property type="entry name" value="Zn_ribbon_DnaG"/>
    <property type="match status" value="1"/>
</dbReference>
<dbReference type="GO" id="GO:0005737">
    <property type="term" value="C:cytoplasm"/>
    <property type="evidence" value="ECO:0007669"/>
    <property type="project" value="TreeGrafter"/>
</dbReference>
<dbReference type="InterPro" id="IPR002694">
    <property type="entry name" value="Znf_CHC2"/>
</dbReference>
<evidence type="ECO:0000256" key="8">
    <source>
        <dbReference type="ARBA" id="ARBA00022833"/>
    </source>
</evidence>
<keyword evidence="10 12" id="KW-0238">DNA-binding</keyword>
<comment type="caution">
    <text evidence="16">The sequence shown here is derived from an EMBL/GenBank/DDBJ whole genome shotgun (WGS) entry which is preliminary data.</text>
</comment>
<dbReference type="SMART" id="SM00766">
    <property type="entry name" value="DnaG_DnaB_bind"/>
    <property type="match status" value="1"/>
</dbReference>
<dbReference type="Proteomes" id="UP000295937">
    <property type="component" value="Unassembled WGS sequence"/>
</dbReference>
<protein>
    <recommendedName>
        <fullName evidence="12 13">DNA primase</fullName>
        <ecNumber evidence="12">2.7.7.101</ecNumber>
    </recommendedName>
</protein>
<keyword evidence="7 12" id="KW-0863">Zinc-finger</keyword>
<keyword evidence="8 12" id="KW-0862">Zinc</keyword>
<accession>A0A2P5T1U0</accession>
<dbReference type="Pfam" id="PF01751">
    <property type="entry name" value="Toprim"/>
    <property type="match status" value="1"/>
</dbReference>
<dbReference type="CDD" id="cd03364">
    <property type="entry name" value="TOPRIM_DnaG_primases"/>
    <property type="match status" value="1"/>
</dbReference>
<evidence type="ECO:0000256" key="12">
    <source>
        <dbReference type="HAMAP-Rule" id="MF_00974"/>
    </source>
</evidence>
<dbReference type="NCBIfam" id="TIGR01391">
    <property type="entry name" value="dnaG"/>
    <property type="match status" value="1"/>
</dbReference>
<dbReference type="RefSeq" id="WP_136132553.1">
    <property type="nucleotide sequence ID" value="NZ_PDKR01000003.1"/>
</dbReference>
<name>A0A2P5T1U0_9GAMM</name>
<dbReference type="SUPFAM" id="SSF56731">
    <property type="entry name" value="DNA primase core"/>
    <property type="match status" value="1"/>
</dbReference>
<dbReference type="SMART" id="SM00400">
    <property type="entry name" value="ZnF_CHCC"/>
    <property type="match status" value="1"/>
</dbReference>
<dbReference type="InterPro" id="IPR019475">
    <property type="entry name" value="DNA_primase_DnaB-bd"/>
</dbReference>
<comment type="domain">
    <text evidence="12">Contains an N-terminal zinc-binding domain, a central core domain that contains the primase activity, and a C-terminal DnaB-binding domain.</text>
</comment>
<dbReference type="InterPro" id="IPR036977">
    <property type="entry name" value="DNA_primase_Znf_CHC2"/>
</dbReference>